<name>A0A5T9TSL5_SALET</name>
<dbReference type="EMBL" id="AAGHPP010000106">
    <property type="protein sequence ID" value="EBO1575727.1"/>
    <property type="molecule type" value="Genomic_DNA"/>
</dbReference>
<dbReference type="InterPro" id="IPR001633">
    <property type="entry name" value="EAL_dom"/>
</dbReference>
<dbReference type="Gene3D" id="3.20.20.450">
    <property type="entry name" value="EAL domain"/>
    <property type="match status" value="1"/>
</dbReference>
<dbReference type="PANTHER" id="PTHR33121:SF79">
    <property type="entry name" value="CYCLIC DI-GMP PHOSPHODIESTERASE PDED-RELATED"/>
    <property type="match status" value="1"/>
</dbReference>
<proteinExistence type="inferred from homology"/>
<comment type="similarity">
    <text evidence="1">Belongs to the YdiV family.</text>
</comment>
<evidence type="ECO:0000259" key="4">
    <source>
        <dbReference type="PROSITE" id="PS50883"/>
    </source>
</evidence>
<dbReference type="InterPro" id="IPR035919">
    <property type="entry name" value="EAL_sf"/>
</dbReference>
<dbReference type="PANTHER" id="PTHR33121">
    <property type="entry name" value="CYCLIC DI-GMP PHOSPHODIESTERASE PDEF"/>
    <property type="match status" value="1"/>
</dbReference>
<dbReference type="AlphaFoldDB" id="A0A5T9TSL5"/>
<dbReference type="PROSITE" id="PS50883">
    <property type="entry name" value="EAL"/>
    <property type="match status" value="1"/>
</dbReference>
<dbReference type="GO" id="GO:0071111">
    <property type="term" value="F:cyclic-guanylate-specific phosphodiesterase activity"/>
    <property type="evidence" value="ECO:0007669"/>
    <property type="project" value="InterPro"/>
</dbReference>
<evidence type="ECO:0000256" key="3">
    <source>
        <dbReference type="ARBA" id="ARBA00018009"/>
    </source>
</evidence>
<dbReference type="CDD" id="cd01948">
    <property type="entry name" value="EAL"/>
    <property type="match status" value="1"/>
</dbReference>
<evidence type="ECO:0000256" key="1">
    <source>
        <dbReference type="ARBA" id="ARBA00010927"/>
    </source>
</evidence>
<sequence>SYLRDAGMLIALDDFCTGHSSFKYIQQFAVDFLKIDKSFTHKYIKDDISRAIVNCIIGLAHKLNIKLIAEGIETERQAMEMTKQGVHYQQGYLYSFPVSEEHFMSEKFISRLT</sequence>
<organism evidence="5">
    <name type="scientific">Salmonella enterica subsp. enterica serovar Kentucky</name>
    <dbReference type="NCBI Taxonomy" id="192955"/>
    <lineage>
        <taxon>Bacteria</taxon>
        <taxon>Pseudomonadati</taxon>
        <taxon>Pseudomonadota</taxon>
        <taxon>Gammaproteobacteria</taxon>
        <taxon>Enterobacterales</taxon>
        <taxon>Enterobacteriaceae</taxon>
        <taxon>Salmonella</taxon>
    </lineage>
</organism>
<accession>A0A5T9TSL5</accession>
<dbReference type="SMART" id="SM00052">
    <property type="entry name" value="EAL"/>
    <property type="match status" value="1"/>
</dbReference>
<feature type="non-terminal residue" evidence="5">
    <location>
        <position position="1"/>
    </location>
</feature>
<comment type="subunit">
    <text evidence="2">Interacts with FlhD in the FlhC(2)FlhD(4) heterohexamer, inhibiting its ability to activate transcription.</text>
</comment>
<dbReference type="InterPro" id="IPR050706">
    <property type="entry name" value="Cyclic-di-GMP_PDE-like"/>
</dbReference>
<feature type="domain" description="EAL" evidence="4">
    <location>
        <begin position="1"/>
        <end position="111"/>
    </location>
</feature>
<gene>
    <name evidence="5" type="ORF">EIC51_24430</name>
</gene>
<dbReference type="SUPFAM" id="SSF141868">
    <property type="entry name" value="EAL domain-like"/>
    <property type="match status" value="1"/>
</dbReference>
<evidence type="ECO:0000313" key="5">
    <source>
        <dbReference type="EMBL" id="EBO1575727.1"/>
    </source>
</evidence>
<evidence type="ECO:0000256" key="2">
    <source>
        <dbReference type="ARBA" id="ARBA00011576"/>
    </source>
</evidence>
<reference evidence="5" key="1">
    <citation type="submission" date="2019-06" db="EMBL/GenBank/DDBJ databases">
        <authorList>
            <consortium name="GenomeTrakr network: Whole genome sequencing for foodborne pathogen traceback"/>
        </authorList>
    </citation>
    <scope>NUCLEOTIDE SEQUENCE</scope>
    <source>
        <strain evidence="5">FSIS11807908</strain>
    </source>
</reference>
<protein>
    <recommendedName>
        <fullName evidence="3">Anti-FlhC(2)FlhD(4) factor YdiV</fullName>
    </recommendedName>
</protein>
<comment type="caution">
    <text evidence="5">The sequence shown here is derived from an EMBL/GenBank/DDBJ whole genome shotgun (WGS) entry which is preliminary data.</text>
</comment>
<dbReference type="Pfam" id="PF00563">
    <property type="entry name" value="EAL"/>
    <property type="match status" value="1"/>
</dbReference>